<proteinExistence type="predicted"/>
<sequence length="351" mass="36930">MSRPWKAARLRAVFSAALVSALTGCGSWTVSPASGPIDPPQGIDAVAEPSTASVPEPAQATGDTGGEMPLTLYVLDPHGLVAPVTIRVPAQEAAGRTALEHLVRGGPAEGKLPAGFSPVLPQGTKLSVDLARGKAAVDFSAEFARYPAEQERKVLESVVWTLTSFPAVSSVELRIAGKTLGRMPVAGLPIPAPLTRKIGINLEKAPEADYGRTTAVTLYFRGETADRFAYFVPVTRLVPLTDDPAQAAIRELVRGPLPASPLSSPVMSDAHFLGVSVRDGVASARFDDALLGPDGRVEGETAQAIMLTLAENTGAERVLIRVDGRADLKTTDGRDLSRPVERPTRPNPVKS</sequence>
<name>A0A2A6E2K1_9BACL</name>
<dbReference type="SMART" id="SM00909">
    <property type="entry name" value="Germane"/>
    <property type="match status" value="2"/>
</dbReference>
<dbReference type="EMBL" id="MOXJ01000006">
    <property type="protein sequence ID" value="PDO11039.1"/>
    <property type="molecule type" value="Genomic_DNA"/>
</dbReference>
<evidence type="ECO:0000313" key="4">
    <source>
        <dbReference type="EMBL" id="PDO11039.1"/>
    </source>
</evidence>
<gene>
    <name evidence="4" type="ORF">BLM47_04275</name>
</gene>
<feature type="signal peptide" evidence="2">
    <location>
        <begin position="1"/>
        <end position="21"/>
    </location>
</feature>
<evidence type="ECO:0000313" key="5">
    <source>
        <dbReference type="Proteomes" id="UP000243688"/>
    </source>
</evidence>
<organism evidence="4 5">
    <name type="scientific">Candidatus Reconcilbacillus cellulovorans</name>
    <dbReference type="NCBI Taxonomy" id="1906605"/>
    <lineage>
        <taxon>Bacteria</taxon>
        <taxon>Bacillati</taxon>
        <taxon>Bacillota</taxon>
        <taxon>Bacilli</taxon>
        <taxon>Bacillales</taxon>
        <taxon>Paenibacillaceae</taxon>
        <taxon>Candidatus Reconcilbacillus</taxon>
    </lineage>
</organism>
<accession>A0A2A6E2K1</accession>
<dbReference type="Pfam" id="PF10646">
    <property type="entry name" value="Germane"/>
    <property type="match status" value="2"/>
</dbReference>
<dbReference type="AlphaFoldDB" id="A0A2A6E2K1"/>
<protein>
    <recommendedName>
        <fullName evidence="3">GerMN domain-containing protein</fullName>
    </recommendedName>
</protein>
<feature type="domain" description="GerMN" evidence="3">
    <location>
        <begin position="95"/>
        <end position="184"/>
    </location>
</feature>
<feature type="region of interest" description="Disordered" evidence="1">
    <location>
        <begin position="33"/>
        <end position="66"/>
    </location>
</feature>
<feature type="compositionally biased region" description="Basic and acidic residues" evidence="1">
    <location>
        <begin position="330"/>
        <end position="344"/>
    </location>
</feature>
<evidence type="ECO:0000256" key="1">
    <source>
        <dbReference type="SAM" id="MobiDB-lite"/>
    </source>
</evidence>
<dbReference type="Proteomes" id="UP000243688">
    <property type="component" value="Unassembled WGS sequence"/>
</dbReference>
<evidence type="ECO:0000259" key="3">
    <source>
        <dbReference type="SMART" id="SM00909"/>
    </source>
</evidence>
<feature type="region of interest" description="Disordered" evidence="1">
    <location>
        <begin position="330"/>
        <end position="351"/>
    </location>
</feature>
<feature type="chain" id="PRO_5038818829" description="GerMN domain-containing protein" evidence="2">
    <location>
        <begin position="22"/>
        <end position="351"/>
    </location>
</feature>
<reference evidence="4 5" key="1">
    <citation type="submission" date="2016-12" db="EMBL/GenBank/DDBJ databases">
        <title>Candidatus Reconcilibacillus cellulovorans genome.</title>
        <authorList>
            <person name="Kolinko S."/>
            <person name="Wu Y.-W."/>
            <person name="Tachea F."/>
            <person name="Denzel E."/>
            <person name="Hiras J."/>
            <person name="Baecker N."/>
            <person name="Chan L.J."/>
            <person name="Eichorst S.A."/>
            <person name="Frey D."/>
            <person name="Adams P.D."/>
            <person name="Pray T."/>
            <person name="Tanjore D."/>
            <person name="Petzold C.J."/>
            <person name="Gladden J.M."/>
            <person name="Simmons B.A."/>
            <person name="Singer S.W."/>
        </authorList>
    </citation>
    <scope>NUCLEOTIDE SEQUENCE [LARGE SCALE GENOMIC DNA]</scope>
    <source>
        <strain evidence="4">JTherm</strain>
    </source>
</reference>
<evidence type="ECO:0000256" key="2">
    <source>
        <dbReference type="SAM" id="SignalP"/>
    </source>
</evidence>
<keyword evidence="2" id="KW-0732">Signal</keyword>
<comment type="caution">
    <text evidence="4">The sequence shown here is derived from an EMBL/GenBank/DDBJ whole genome shotgun (WGS) entry which is preliminary data.</text>
</comment>
<feature type="domain" description="GerMN" evidence="3">
    <location>
        <begin position="245"/>
        <end position="331"/>
    </location>
</feature>
<dbReference type="PROSITE" id="PS51257">
    <property type="entry name" value="PROKAR_LIPOPROTEIN"/>
    <property type="match status" value="1"/>
</dbReference>
<dbReference type="InterPro" id="IPR019606">
    <property type="entry name" value="GerMN"/>
</dbReference>